<dbReference type="SUPFAM" id="SSF53474">
    <property type="entry name" value="alpha/beta-Hydrolases"/>
    <property type="match status" value="1"/>
</dbReference>
<evidence type="ECO:0000313" key="9">
    <source>
        <dbReference type="Proteomes" id="UP001345013"/>
    </source>
</evidence>
<comment type="similarity">
    <text evidence="1 6">Belongs to the peptidase S10 family.</text>
</comment>
<evidence type="ECO:0000313" key="8">
    <source>
        <dbReference type="EMBL" id="KAK5093886.1"/>
    </source>
</evidence>
<keyword evidence="9" id="KW-1185">Reference proteome</keyword>
<keyword evidence="4 6" id="KW-0378">Hydrolase</keyword>
<proteinExistence type="inferred from homology"/>
<evidence type="ECO:0000256" key="5">
    <source>
        <dbReference type="ARBA" id="ARBA00023180"/>
    </source>
</evidence>
<feature type="compositionally biased region" description="Low complexity" evidence="7">
    <location>
        <begin position="576"/>
        <end position="595"/>
    </location>
</feature>
<evidence type="ECO:0000256" key="4">
    <source>
        <dbReference type="ARBA" id="ARBA00022801"/>
    </source>
</evidence>
<dbReference type="EC" id="3.4.16.-" evidence="6"/>
<sequence>MRYSNLVATAACLVTANAFVPGPKIHRPGSNMVGQITKRQLPPEPVGVQSLVTPSGVNITYKTPGVDGICETTPGVNSYTGFINLAPDVHSFFWFFESRNDPANDPITLWLNGGPGSDSLIGLFQELGPCNITEDLVTKLNPYSFSNVSNLLFLSQPVGVGFSYGTAEPGSIDPYFGAFLNASEAPVTGRFPVINNTKISTTDLAAVAAWEVIQGFYSALPQLDSEVTSKTFNLATESYGGHYGPAFFNYFQNQNKLISNGSAQGVALEFNSLHIINGIIDEYIQAPYYPEFATKNTYGIQAYNQSVYEYTQYALNSPVFGCLGQIEACYYTNQSTLVGQAVCSEATSQCRDNVESPYYAFGGRGVYDIRHPYDDPTPPDYIIPYLNQESIQEALGVTTNYTSFSNTNIYYAFQQTGDFVYMNFIDDLEQILNSGVRVSLVYGDADYICNWFGGEAVSKALNYTYTAQFNAAGYVPMTVDGVEYGETREYGNFSFTRVYEAGHEVPYYQPIAALALFNRTINNMDTATGTKKVTADLSTEGDAEATHTEPFVPLPSTMSSSSSSMDSTGAPDTQNSASAGASGASGTGTAAPATYTGGVAARGRRERGIAGMAAAVGAMNLW</sequence>
<evidence type="ECO:0000256" key="1">
    <source>
        <dbReference type="ARBA" id="ARBA00009431"/>
    </source>
</evidence>
<keyword evidence="3 6" id="KW-0645">Protease</keyword>
<dbReference type="InterPro" id="IPR001563">
    <property type="entry name" value="Peptidase_S10"/>
</dbReference>
<dbReference type="PROSITE" id="PS00131">
    <property type="entry name" value="CARBOXYPEPT_SER_SER"/>
    <property type="match status" value="1"/>
</dbReference>
<protein>
    <recommendedName>
        <fullName evidence="6">Carboxypeptidase</fullName>
        <ecNumber evidence="6">3.4.16.-</ecNumber>
    </recommendedName>
</protein>
<dbReference type="InterPro" id="IPR018202">
    <property type="entry name" value="Ser_caboxypep_ser_AS"/>
</dbReference>
<dbReference type="InterPro" id="IPR029058">
    <property type="entry name" value="AB_hydrolase_fold"/>
</dbReference>
<feature type="region of interest" description="Disordered" evidence="7">
    <location>
        <begin position="535"/>
        <end position="595"/>
    </location>
</feature>
<dbReference type="EMBL" id="JAVRRG010000038">
    <property type="protein sequence ID" value="KAK5093886.1"/>
    <property type="molecule type" value="Genomic_DNA"/>
</dbReference>
<gene>
    <name evidence="8" type="ORF">LTR24_003890</name>
</gene>
<dbReference type="Gene3D" id="3.40.50.1820">
    <property type="entry name" value="alpha/beta hydrolase"/>
    <property type="match status" value="1"/>
</dbReference>
<reference evidence="8 9" key="1">
    <citation type="submission" date="2023-08" db="EMBL/GenBank/DDBJ databases">
        <title>Black Yeasts Isolated from many extreme environments.</title>
        <authorList>
            <person name="Coleine C."/>
            <person name="Stajich J.E."/>
            <person name="Selbmann L."/>
        </authorList>
    </citation>
    <scope>NUCLEOTIDE SEQUENCE [LARGE SCALE GENOMIC DNA]</scope>
    <source>
        <strain evidence="8 9">CCFEE 5885</strain>
    </source>
</reference>
<dbReference type="PANTHER" id="PTHR11802">
    <property type="entry name" value="SERINE PROTEASE FAMILY S10 SERINE CARBOXYPEPTIDASE"/>
    <property type="match status" value="1"/>
</dbReference>
<keyword evidence="5" id="KW-0325">Glycoprotein</keyword>
<dbReference type="PRINTS" id="PR00724">
    <property type="entry name" value="CRBOXYPTASEC"/>
</dbReference>
<accession>A0ABR0KDE0</accession>
<evidence type="ECO:0000256" key="3">
    <source>
        <dbReference type="ARBA" id="ARBA00022670"/>
    </source>
</evidence>
<name>A0ABR0KDE0_9EURO</name>
<dbReference type="Proteomes" id="UP001345013">
    <property type="component" value="Unassembled WGS sequence"/>
</dbReference>
<organism evidence="8 9">
    <name type="scientific">Lithohypha guttulata</name>
    <dbReference type="NCBI Taxonomy" id="1690604"/>
    <lineage>
        <taxon>Eukaryota</taxon>
        <taxon>Fungi</taxon>
        <taxon>Dikarya</taxon>
        <taxon>Ascomycota</taxon>
        <taxon>Pezizomycotina</taxon>
        <taxon>Eurotiomycetes</taxon>
        <taxon>Chaetothyriomycetidae</taxon>
        <taxon>Chaetothyriales</taxon>
        <taxon>Trichomeriaceae</taxon>
        <taxon>Lithohypha</taxon>
    </lineage>
</organism>
<comment type="caution">
    <text evidence="8">The sequence shown here is derived from an EMBL/GenBank/DDBJ whole genome shotgun (WGS) entry which is preliminary data.</text>
</comment>
<dbReference type="Pfam" id="PF00450">
    <property type="entry name" value="Peptidase_S10"/>
    <property type="match status" value="1"/>
</dbReference>
<evidence type="ECO:0000256" key="6">
    <source>
        <dbReference type="RuleBase" id="RU361156"/>
    </source>
</evidence>
<evidence type="ECO:0000256" key="7">
    <source>
        <dbReference type="SAM" id="MobiDB-lite"/>
    </source>
</evidence>
<evidence type="ECO:0000256" key="2">
    <source>
        <dbReference type="ARBA" id="ARBA00022645"/>
    </source>
</evidence>
<feature type="compositionally biased region" description="Low complexity" evidence="7">
    <location>
        <begin position="556"/>
        <end position="568"/>
    </location>
</feature>
<keyword evidence="2 6" id="KW-0121">Carboxypeptidase</keyword>
<dbReference type="PANTHER" id="PTHR11802:SF131">
    <property type="entry name" value="CARBOXYPEPTIDASE"/>
    <property type="match status" value="1"/>
</dbReference>